<feature type="coiled-coil region" evidence="2">
    <location>
        <begin position="39"/>
        <end position="66"/>
    </location>
</feature>
<dbReference type="SMART" id="SM00186">
    <property type="entry name" value="FBG"/>
    <property type="match status" value="1"/>
</dbReference>
<feature type="domain" description="Fibrinogen C-terminal" evidence="3">
    <location>
        <begin position="652"/>
        <end position="866"/>
    </location>
</feature>
<dbReference type="NCBIfam" id="NF040941">
    <property type="entry name" value="GGGWT_bact"/>
    <property type="match status" value="1"/>
</dbReference>
<protein>
    <submittedName>
        <fullName evidence="5">Protein scabrous-like</fullName>
    </submittedName>
</protein>
<dbReference type="PANTHER" id="PTHR19143">
    <property type="entry name" value="FIBRINOGEN/TENASCIN/ANGIOPOEITIN"/>
    <property type="match status" value="1"/>
</dbReference>
<dbReference type="InterPro" id="IPR050373">
    <property type="entry name" value="Fibrinogen_C-term_domain"/>
</dbReference>
<dbReference type="GeneID" id="106459753"/>
<keyword evidence="4" id="KW-1185">Reference proteome</keyword>
<dbReference type="InterPro" id="IPR002181">
    <property type="entry name" value="Fibrinogen_a/b/g_C_dom"/>
</dbReference>
<dbReference type="PANTHER" id="PTHR19143:SF444">
    <property type="entry name" value="PROTEIN SCABROUS"/>
    <property type="match status" value="1"/>
</dbReference>
<evidence type="ECO:0000256" key="2">
    <source>
        <dbReference type="SAM" id="Coils"/>
    </source>
</evidence>
<sequence>MEINSLQPTSLALVKTLASFSLFILSVSCFSDSLASTELNSLNNLLKELKLEVETLREARHQDQILIKTLEQRLDQLDKTTVSSVTTITPSSGSPIITPFYFQVPKGSEPQDNERPNPRHYHHFEASHKHGTVRSLEKERRNLGRLESQLKQLQRDLTEIVAVKEKEVGITEEEGDLRLETELLRTEIYRLQQSLDSLRTDKEKEAQASLRVNQVTNKWLTKTVEQLQTEFRELARTLNISAALNRCHTFESNIALLKSDFGALRREAEALQTLHLKDAASVDQLQAEVKDLRSLSQTLSVNYQHISEEVTSLKDELAIQAANHDRASSTQEKKKRVTREIILKDNRLYAEEEHRFNKRGKSRRSRHQKLMKMEVTMMQRAMKAIENKQAKAQREIQWMKQNFTTLKSTFNNVSNNTNFLETQTTNLKNQQLVLAKQVKESKGISQDLDHEIRYTKNKLRNISQAVVVIDKLHSSTLKLFEALEVMEDRFDKSIRDLQKEVSKSDFNLAQVQSSFEILRGDQNDHYETLKILKKNYSVLKIEVQRDHFKLLSVQNEILNRSLQECKASNEELIKEMKLENIDHKVGKLQTQINNNRLKVDDLYNQFKTKKENIFLSTWEKRHEEVKKEIHNISTSIPQLQSYFSDLKHEISKFVNVLPQDCSMKQITMQPIEYKSGVYLIHPKSTESAFPAYCDMVTDGGRWTVIQRREDGSEDFYRPWEDYKRGFGNKSGEHWLGNEVIHHLTSTDNYTLRVDMWDTFGHYKFAEYNLFYVGSETDNYRLVISGYVGNASNAMEDHNEMPFSTKDRDNDASSTHCAMYYSSGWWYNHCQYANINGRYDTGLTWYDIDHHEWVQLRKVEMKLRPSNLKRYTDK</sequence>
<dbReference type="RefSeq" id="XP_013774865.2">
    <property type="nucleotide sequence ID" value="XM_013919411.2"/>
</dbReference>
<dbReference type="InterPro" id="IPR020837">
    <property type="entry name" value="Fibrinogen_CS"/>
</dbReference>
<keyword evidence="1" id="KW-1015">Disulfide bond</keyword>
<dbReference type="SUPFAM" id="SSF56496">
    <property type="entry name" value="Fibrinogen C-terminal domain-like"/>
    <property type="match status" value="1"/>
</dbReference>
<evidence type="ECO:0000313" key="5">
    <source>
        <dbReference type="RefSeq" id="XP_013774865.2"/>
    </source>
</evidence>
<dbReference type="PROSITE" id="PS51406">
    <property type="entry name" value="FIBRINOGEN_C_2"/>
    <property type="match status" value="1"/>
</dbReference>
<gene>
    <name evidence="5" type="primary">LOC106459753</name>
</gene>
<name>A0ABM1B4V1_LIMPO</name>
<feature type="coiled-coil region" evidence="2">
    <location>
        <begin position="136"/>
        <end position="163"/>
    </location>
</feature>
<organism evidence="4 5">
    <name type="scientific">Limulus polyphemus</name>
    <name type="common">Atlantic horseshoe crab</name>
    <dbReference type="NCBI Taxonomy" id="6850"/>
    <lineage>
        <taxon>Eukaryota</taxon>
        <taxon>Metazoa</taxon>
        <taxon>Ecdysozoa</taxon>
        <taxon>Arthropoda</taxon>
        <taxon>Chelicerata</taxon>
        <taxon>Merostomata</taxon>
        <taxon>Xiphosura</taxon>
        <taxon>Limulidae</taxon>
        <taxon>Limulus</taxon>
    </lineage>
</organism>
<proteinExistence type="predicted"/>
<dbReference type="InterPro" id="IPR014716">
    <property type="entry name" value="Fibrinogen_a/b/g_C_1"/>
</dbReference>
<evidence type="ECO:0000313" key="4">
    <source>
        <dbReference type="Proteomes" id="UP000694941"/>
    </source>
</evidence>
<keyword evidence="2" id="KW-0175">Coiled coil</keyword>
<dbReference type="Pfam" id="PF00147">
    <property type="entry name" value="Fibrinogen_C"/>
    <property type="match status" value="1"/>
</dbReference>
<dbReference type="InterPro" id="IPR036056">
    <property type="entry name" value="Fibrinogen-like_C"/>
</dbReference>
<evidence type="ECO:0000259" key="3">
    <source>
        <dbReference type="PROSITE" id="PS51406"/>
    </source>
</evidence>
<dbReference type="Proteomes" id="UP000694941">
    <property type="component" value="Unplaced"/>
</dbReference>
<evidence type="ECO:0000256" key="1">
    <source>
        <dbReference type="ARBA" id="ARBA00023157"/>
    </source>
</evidence>
<feature type="coiled-coil region" evidence="2">
    <location>
        <begin position="375"/>
        <end position="402"/>
    </location>
</feature>
<dbReference type="Gene3D" id="3.90.215.10">
    <property type="entry name" value="Gamma Fibrinogen, chain A, domain 1"/>
    <property type="match status" value="1"/>
</dbReference>
<reference evidence="5" key="1">
    <citation type="submission" date="2025-08" db="UniProtKB">
        <authorList>
            <consortium name="RefSeq"/>
        </authorList>
    </citation>
    <scope>IDENTIFICATION</scope>
    <source>
        <tissue evidence="5">Muscle</tissue>
    </source>
</reference>
<dbReference type="PROSITE" id="PS00514">
    <property type="entry name" value="FIBRINOGEN_C_1"/>
    <property type="match status" value="1"/>
</dbReference>
<accession>A0ABM1B4V1</accession>
<dbReference type="CDD" id="cd00087">
    <property type="entry name" value="FReD"/>
    <property type="match status" value="1"/>
</dbReference>